<sequence length="218" mass="24358">MVDQGYIEKLTPLKDRFSNWNVNPFIHVKRVVVYFIQNLLAKDNPIGLKYNQDPKITDILISDGGYINTESFNKKPAIVVARDNARLAVTTINSLYSHSFSGSLKKEEMLTFTVVINVLSLNQSQVEEIVWFVASHIWFHNEFLAKEGFFSIGTDIVMTPPGSPIGVVEGDPGGYYLSRLIIPARAPVVMIGNPINYDKLKDLKADLGPGEMTIKTDP</sequence>
<accession>A0A7C3WR54</accession>
<protein>
    <submittedName>
        <fullName evidence="1">Uncharacterized protein</fullName>
    </submittedName>
</protein>
<name>A0A7C3WR54_9BACT</name>
<reference evidence="1" key="1">
    <citation type="journal article" date="2020" name="mSystems">
        <title>Genome- and Community-Level Interaction Insights into Carbon Utilization and Element Cycling Functions of Hydrothermarchaeota in Hydrothermal Sediment.</title>
        <authorList>
            <person name="Zhou Z."/>
            <person name="Liu Y."/>
            <person name="Xu W."/>
            <person name="Pan J."/>
            <person name="Luo Z.H."/>
            <person name="Li M."/>
        </authorList>
    </citation>
    <scope>NUCLEOTIDE SEQUENCE [LARGE SCALE GENOMIC DNA]</scope>
    <source>
        <strain evidence="1">SpSt-751</strain>
    </source>
</reference>
<evidence type="ECO:0000313" key="1">
    <source>
        <dbReference type="EMBL" id="HGB30930.1"/>
    </source>
</evidence>
<dbReference type="AlphaFoldDB" id="A0A7C3WR54"/>
<organism evidence="1">
    <name type="scientific">Dictyoglomus turgidum</name>
    <dbReference type="NCBI Taxonomy" id="513050"/>
    <lineage>
        <taxon>Bacteria</taxon>
        <taxon>Pseudomonadati</taxon>
        <taxon>Dictyoglomota</taxon>
        <taxon>Dictyoglomia</taxon>
        <taxon>Dictyoglomales</taxon>
        <taxon>Dictyoglomaceae</taxon>
        <taxon>Dictyoglomus</taxon>
    </lineage>
</organism>
<comment type="caution">
    <text evidence="1">The sequence shown here is derived from an EMBL/GenBank/DDBJ whole genome shotgun (WGS) entry which is preliminary data.</text>
</comment>
<proteinExistence type="predicted"/>
<dbReference type="EMBL" id="DTGA01000091">
    <property type="protein sequence ID" value="HGB30930.1"/>
    <property type="molecule type" value="Genomic_DNA"/>
</dbReference>
<gene>
    <name evidence="1" type="ORF">ENV35_03535</name>
</gene>